<evidence type="ECO:0000313" key="7">
    <source>
        <dbReference type="Proteomes" id="UP000030671"/>
    </source>
</evidence>
<feature type="region of interest" description="Disordered" evidence="3">
    <location>
        <begin position="390"/>
        <end position="409"/>
    </location>
</feature>
<evidence type="ECO:0000256" key="4">
    <source>
        <dbReference type="SAM" id="SignalP"/>
    </source>
</evidence>
<keyword evidence="1" id="KW-0378">Hydrolase</keyword>
<organism evidence="6 7">
    <name type="scientific">Heterobasidion irregulare (strain TC 32-1)</name>
    <dbReference type="NCBI Taxonomy" id="747525"/>
    <lineage>
        <taxon>Eukaryota</taxon>
        <taxon>Fungi</taxon>
        <taxon>Dikarya</taxon>
        <taxon>Basidiomycota</taxon>
        <taxon>Agaricomycotina</taxon>
        <taxon>Agaricomycetes</taxon>
        <taxon>Russulales</taxon>
        <taxon>Bondarzewiaceae</taxon>
        <taxon>Heterobasidion</taxon>
        <taxon>Heterobasidion annosum species complex</taxon>
    </lineage>
</organism>
<feature type="domain" description="Calcineurin-like phosphoesterase" evidence="5">
    <location>
        <begin position="39"/>
        <end position="258"/>
    </location>
</feature>
<dbReference type="GO" id="GO:0008081">
    <property type="term" value="F:phosphoric diester hydrolase activity"/>
    <property type="evidence" value="ECO:0007669"/>
    <property type="project" value="TreeGrafter"/>
</dbReference>
<dbReference type="EMBL" id="KI925456">
    <property type="protein sequence ID" value="ETW83947.1"/>
    <property type="molecule type" value="Genomic_DNA"/>
</dbReference>
<dbReference type="InterPro" id="IPR004843">
    <property type="entry name" value="Calcineurin-like_PHP"/>
</dbReference>
<feature type="compositionally biased region" description="Basic residues" evidence="3">
    <location>
        <begin position="395"/>
        <end position="405"/>
    </location>
</feature>
<dbReference type="eggNOG" id="KOG3770">
    <property type="taxonomic scope" value="Eukaryota"/>
</dbReference>
<dbReference type="GO" id="GO:0000298">
    <property type="term" value="F:endopolyphosphatase activity"/>
    <property type="evidence" value="ECO:0007669"/>
    <property type="project" value="TreeGrafter"/>
</dbReference>
<dbReference type="GO" id="GO:0006798">
    <property type="term" value="P:polyphosphate catabolic process"/>
    <property type="evidence" value="ECO:0007669"/>
    <property type="project" value="TreeGrafter"/>
</dbReference>
<dbReference type="SUPFAM" id="SSF56300">
    <property type="entry name" value="Metallo-dependent phosphatases"/>
    <property type="match status" value="1"/>
</dbReference>
<dbReference type="GeneID" id="20666834"/>
<dbReference type="GO" id="GO:0005615">
    <property type="term" value="C:extracellular space"/>
    <property type="evidence" value="ECO:0007669"/>
    <property type="project" value="TreeGrafter"/>
</dbReference>
<keyword evidence="7" id="KW-1185">Reference proteome</keyword>
<dbReference type="GO" id="GO:0000324">
    <property type="term" value="C:fungal-type vacuole"/>
    <property type="evidence" value="ECO:0007669"/>
    <property type="project" value="TreeGrafter"/>
</dbReference>
<keyword evidence="2" id="KW-0325">Glycoprotein</keyword>
<dbReference type="InParanoid" id="W4KDL5"/>
<dbReference type="STRING" id="747525.W4KDL5"/>
<dbReference type="PANTHER" id="PTHR10340:SF55">
    <property type="entry name" value="ENDOPOLYPHOSPHATASE"/>
    <property type="match status" value="1"/>
</dbReference>
<evidence type="ECO:0000313" key="6">
    <source>
        <dbReference type="EMBL" id="ETW83947.1"/>
    </source>
</evidence>
<dbReference type="Pfam" id="PF00149">
    <property type="entry name" value="Metallophos"/>
    <property type="match status" value="1"/>
</dbReference>
<reference evidence="6 7" key="1">
    <citation type="journal article" date="2012" name="New Phytol.">
        <title>Insight into trade-off between wood decay and parasitism from the genome of a fungal forest pathogen.</title>
        <authorList>
            <person name="Olson A."/>
            <person name="Aerts A."/>
            <person name="Asiegbu F."/>
            <person name="Belbahri L."/>
            <person name="Bouzid O."/>
            <person name="Broberg A."/>
            <person name="Canback B."/>
            <person name="Coutinho P.M."/>
            <person name="Cullen D."/>
            <person name="Dalman K."/>
            <person name="Deflorio G."/>
            <person name="van Diepen L.T."/>
            <person name="Dunand C."/>
            <person name="Duplessis S."/>
            <person name="Durling M."/>
            <person name="Gonthier P."/>
            <person name="Grimwood J."/>
            <person name="Fossdal C.G."/>
            <person name="Hansson D."/>
            <person name="Henrissat B."/>
            <person name="Hietala A."/>
            <person name="Himmelstrand K."/>
            <person name="Hoffmeister D."/>
            <person name="Hogberg N."/>
            <person name="James T.Y."/>
            <person name="Karlsson M."/>
            <person name="Kohler A."/>
            <person name="Kues U."/>
            <person name="Lee Y.H."/>
            <person name="Lin Y.C."/>
            <person name="Lind M."/>
            <person name="Lindquist E."/>
            <person name="Lombard V."/>
            <person name="Lucas S."/>
            <person name="Lunden K."/>
            <person name="Morin E."/>
            <person name="Murat C."/>
            <person name="Park J."/>
            <person name="Raffaello T."/>
            <person name="Rouze P."/>
            <person name="Salamov A."/>
            <person name="Schmutz J."/>
            <person name="Solheim H."/>
            <person name="Stahlberg J."/>
            <person name="Velez H."/>
            <person name="de Vries R.P."/>
            <person name="Wiebenga A."/>
            <person name="Woodward S."/>
            <person name="Yakovlev I."/>
            <person name="Garbelotto M."/>
            <person name="Martin F."/>
            <person name="Grigoriev I.V."/>
            <person name="Stenlid J."/>
        </authorList>
    </citation>
    <scope>NUCLEOTIDE SEQUENCE [LARGE SCALE GENOMIC DNA]</scope>
    <source>
        <strain evidence="6 7">TC 32-1</strain>
    </source>
</reference>
<evidence type="ECO:0000256" key="1">
    <source>
        <dbReference type="ARBA" id="ARBA00022801"/>
    </source>
</evidence>
<dbReference type="CDD" id="cd00842">
    <property type="entry name" value="MPP_ASMase"/>
    <property type="match status" value="1"/>
</dbReference>
<dbReference type="PANTHER" id="PTHR10340">
    <property type="entry name" value="SPHINGOMYELIN PHOSPHODIESTERASE"/>
    <property type="match status" value="1"/>
</dbReference>
<dbReference type="InterPro" id="IPR041805">
    <property type="entry name" value="ASMase/PPN1_MPP"/>
</dbReference>
<gene>
    <name evidence="6" type="ORF">HETIRDRAFT_123663</name>
</gene>
<feature type="chain" id="PRO_5004844417" description="Calcineurin-like phosphoesterase domain-containing protein" evidence="4">
    <location>
        <begin position="20"/>
        <end position="581"/>
    </location>
</feature>
<feature type="signal peptide" evidence="4">
    <location>
        <begin position="1"/>
        <end position="19"/>
    </location>
</feature>
<dbReference type="Proteomes" id="UP000030671">
    <property type="component" value="Unassembled WGS sequence"/>
</dbReference>
<evidence type="ECO:0000259" key="5">
    <source>
        <dbReference type="Pfam" id="PF00149"/>
    </source>
</evidence>
<evidence type="ECO:0000256" key="2">
    <source>
        <dbReference type="ARBA" id="ARBA00023180"/>
    </source>
</evidence>
<sequence>MICLHSLFILSLCVCAAWSAPSQVPMEVPSRVERKLHGRFLHITDMHPDPHYRPGASQSSACHSKKPKKEEERSGYYGTPYSDCDSPFRLTNLTLDFLEKNWASDIDFILWTGDNARHDNDRKLPRTLNEIYDLNRAVASRMETAFLSKGIPVVPSLGNNDVWRELWKAFVPFSSYQVFQRGAYYSVEVIPNAVAAISLNTMYFYDSNKAVGGCEYSERGDPGNLQFDWLEVQLQLFRERRMQVWISGHVPPSPGNYFPECYVRYVELSLRFQDTILGHIFGHMNNDHFFFVEADDLQFPPEAGADANGTEAIGGQLEPSAHAELYETLLKDFSELPRTAKKVDLDNYAVINVSPSVVPNPYLPSFRIYSYNVSNAETATWGEVELKKTRTERGAKRKHGHHHGGGNREALCKKAGYRDSWRCKLREPWNSDPDSPSRRNTLWTPLGYAQVRGVLDLQTCLRAGLTSRDNQYYLGEEEIVNKTRKPKFKLEYLTYREDALHPARERDEGRFDYPVPVRHLPRSLRAGGKEGRSKYAPYRMRDLTIGTWIGLGQRLGSGGGSGGGTKLRKRFREYMYMGRVP</sequence>
<name>W4KDL5_HETIT</name>
<proteinExistence type="predicted"/>
<evidence type="ECO:0000256" key="3">
    <source>
        <dbReference type="SAM" id="MobiDB-lite"/>
    </source>
</evidence>
<dbReference type="FunCoup" id="W4KDL5">
    <property type="interactions" value="53"/>
</dbReference>
<dbReference type="InterPro" id="IPR029052">
    <property type="entry name" value="Metallo-depent_PP-like"/>
</dbReference>
<dbReference type="Gene3D" id="3.60.21.10">
    <property type="match status" value="1"/>
</dbReference>
<dbReference type="AlphaFoldDB" id="W4KDL5"/>
<dbReference type="HOGENOM" id="CLU_013424_2_0_1"/>
<dbReference type="KEGG" id="hir:HETIRDRAFT_123663"/>
<accession>W4KDL5</accession>
<dbReference type="RefSeq" id="XP_009543674.1">
    <property type="nucleotide sequence ID" value="XM_009545379.1"/>
</dbReference>
<keyword evidence="4" id="KW-0732">Signal</keyword>
<feature type="region of interest" description="Disordered" evidence="3">
    <location>
        <begin position="48"/>
        <end position="76"/>
    </location>
</feature>
<protein>
    <recommendedName>
        <fullName evidence="5">Calcineurin-like phosphoesterase domain-containing protein</fullName>
    </recommendedName>
</protein>
<dbReference type="OrthoDB" id="348678at2759"/>
<dbReference type="GO" id="GO:0004309">
    <property type="term" value="F:exopolyphosphatase activity"/>
    <property type="evidence" value="ECO:0007669"/>
    <property type="project" value="TreeGrafter"/>
</dbReference>